<protein>
    <submittedName>
        <fullName evidence="2">Uncharacterized protein</fullName>
    </submittedName>
</protein>
<comment type="caution">
    <text evidence="2">The sequence shown here is derived from an EMBL/GenBank/DDBJ whole genome shotgun (WGS) entry which is preliminary data.</text>
</comment>
<evidence type="ECO:0000313" key="2">
    <source>
        <dbReference type="EMBL" id="KAF7406150.1"/>
    </source>
</evidence>
<dbReference type="AlphaFoldDB" id="A0A834KGD0"/>
<name>A0A834KGD0_VESGE</name>
<dbReference type="EMBL" id="JACSDZ010000004">
    <property type="protein sequence ID" value="KAF7406150.1"/>
    <property type="molecule type" value="Genomic_DNA"/>
</dbReference>
<feature type="compositionally biased region" description="Acidic residues" evidence="1">
    <location>
        <begin position="69"/>
        <end position="80"/>
    </location>
</feature>
<keyword evidence="3" id="KW-1185">Reference proteome</keyword>
<accession>A0A834KGD0</accession>
<sequence>MNTAIKKGSTFLPAQWVSYLYVNKAERGGVGKKKRRPFLSGGAAVIYVRTEDSEATHFAFQRRKKKEGGEEEVKEDEEENEKEKEEKEEVEEMLFLLVLLSRDGNRPSFLHYLPFRKITHERKRVTIESSISTIRGENLKSFNESSSIVI</sequence>
<feature type="region of interest" description="Disordered" evidence="1">
    <location>
        <begin position="59"/>
        <end position="88"/>
    </location>
</feature>
<proteinExistence type="predicted"/>
<evidence type="ECO:0000256" key="1">
    <source>
        <dbReference type="SAM" id="MobiDB-lite"/>
    </source>
</evidence>
<organism evidence="2 3">
    <name type="scientific">Vespula germanica</name>
    <name type="common">German yellow jacket</name>
    <name type="synonym">Paravespula germanica</name>
    <dbReference type="NCBI Taxonomy" id="30212"/>
    <lineage>
        <taxon>Eukaryota</taxon>
        <taxon>Metazoa</taxon>
        <taxon>Ecdysozoa</taxon>
        <taxon>Arthropoda</taxon>
        <taxon>Hexapoda</taxon>
        <taxon>Insecta</taxon>
        <taxon>Pterygota</taxon>
        <taxon>Neoptera</taxon>
        <taxon>Endopterygota</taxon>
        <taxon>Hymenoptera</taxon>
        <taxon>Apocrita</taxon>
        <taxon>Aculeata</taxon>
        <taxon>Vespoidea</taxon>
        <taxon>Vespidae</taxon>
        <taxon>Vespinae</taxon>
        <taxon>Vespula</taxon>
    </lineage>
</organism>
<evidence type="ECO:0000313" key="3">
    <source>
        <dbReference type="Proteomes" id="UP000617340"/>
    </source>
</evidence>
<gene>
    <name evidence="2" type="ORF">HZH68_005519</name>
</gene>
<dbReference type="Proteomes" id="UP000617340">
    <property type="component" value="Unassembled WGS sequence"/>
</dbReference>
<reference evidence="2" key="1">
    <citation type="journal article" date="2020" name="G3 (Bethesda)">
        <title>High-Quality Assemblies for Three Invasive Social Wasps from the &lt;i&gt;Vespula&lt;/i&gt; Genus.</title>
        <authorList>
            <person name="Harrop T.W.R."/>
            <person name="Guhlin J."/>
            <person name="McLaughlin G.M."/>
            <person name="Permina E."/>
            <person name="Stockwell P."/>
            <person name="Gilligan J."/>
            <person name="Le Lec M.F."/>
            <person name="Gruber M.A.M."/>
            <person name="Quinn O."/>
            <person name="Lovegrove M."/>
            <person name="Duncan E.J."/>
            <person name="Remnant E.J."/>
            <person name="Van Eeckhoven J."/>
            <person name="Graham B."/>
            <person name="Knapp R.A."/>
            <person name="Langford K.W."/>
            <person name="Kronenberg Z."/>
            <person name="Press M.O."/>
            <person name="Eacker S.M."/>
            <person name="Wilson-Rankin E.E."/>
            <person name="Purcell J."/>
            <person name="Lester P.J."/>
            <person name="Dearden P.K."/>
        </authorList>
    </citation>
    <scope>NUCLEOTIDE SEQUENCE</scope>
    <source>
        <strain evidence="2">Linc-1</strain>
    </source>
</reference>